<sequence length="88" mass="9732">MGFLLGRYIKKEKLGLSHVQPKTSKRNLDPQHHTCNNPHHKCRLTIPKKKQLLLVTCKPHTQPGASGGGGGNIPRIAPSRRTCTDMNS</sequence>
<dbReference type="InParanoid" id="A0A059C3J2"/>
<evidence type="ECO:0000256" key="1">
    <source>
        <dbReference type="SAM" id="MobiDB-lite"/>
    </source>
</evidence>
<dbReference type="EMBL" id="KK198757">
    <property type="protein sequence ID" value="KCW72829.1"/>
    <property type="molecule type" value="Genomic_DNA"/>
</dbReference>
<gene>
    <name evidence="2" type="ORF">EUGRSUZ_E01274</name>
</gene>
<reference evidence="2" key="1">
    <citation type="submission" date="2013-07" db="EMBL/GenBank/DDBJ databases">
        <title>The genome of Eucalyptus grandis.</title>
        <authorList>
            <person name="Schmutz J."/>
            <person name="Hayes R."/>
            <person name="Myburg A."/>
            <person name="Tuskan G."/>
            <person name="Grattapaglia D."/>
            <person name="Rokhsar D.S."/>
        </authorList>
    </citation>
    <scope>NUCLEOTIDE SEQUENCE</scope>
    <source>
        <tissue evidence="2">Leaf extractions</tissue>
    </source>
</reference>
<evidence type="ECO:0000313" key="2">
    <source>
        <dbReference type="EMBL" id="KCW72829.1"/>
    </source>
</evidence>
<dbReference type="Gramene" id="KCW72829">
    <property type="protein sequence ID" value="KCW72829"/>
    <property type="gene ID" value="EUGRSUZ_E01274"/>
</dbReference>
<feature type="region of interest" description="Disordered" evidence="1">
    <location>
        <begin position="19"/>
        <end position="41"/>
    </location>
</feature>
<accession>A0A059C3J2</accession>
<name>A0A059C3J2_EUCGR</name>
<protein>
    <submittedName>
        <fullName evidence="2">Uncharacterized protein</fullName>
    </submittedName>
</protein>
<feature type="region of interest" description="Disordered" evidence="1">
    <location>
        <begin position="59"/>
        <end position="88"/>
    </location>
</feature>
<organism evidence="2">
    <name type="scientific">Eucalyptus grandis</name>
    <name type="common">Flooded gum</name>
    <dbReference type="NCBI Taxonomy" id="71139"/>
    <lineage>
        <taxon>Eukaryota</taxon>
        <taxon>Viridiplantae</taxon>
        <taxon>Streptophyta</taxon>
        <taxon>Embryophyta</taxon>
        <taxon>Tracheophyta</taxon>
        <taxon>Spermatophyta</taxon>
        <taxon>Magnoliopsida</taxon>
        <taxon>eudicotyledons</taxon>
        <taxon>Gunneridae</taxon>
        <taxon>Pentapetalae</taxon>
        <taxon>rosids</taxon>
        <taxon>malvids</taxon>
        <taxon>Myrtales</taxon>
        <taxon>Myrtaceae</taxon>
        <taxon>Myrtoideae</taxon>
        <taxon>Eucalypteae</taxon>
        <taxon>Eucalyptus</taxon>
    </lineage>
</organism>
<dbReference type="AlphaFoldDB" id="A0A059C3J2"/>
<proteinExistence type="predicted"/>